<feature type="compositionally biased region" description="Acidic residues" evidence="1">
    <location>
        <begin position="457"/>
        <end position="466"/>
    </location>
</feature>
<dbReference type="GeneID" id="106812441"/>
<reference evidence="4" key="1">
    <citation type="submission" date="2025-08" db="UniProtKB">
        <authorList>
            <consortium name="RefSeq"/>
        </authorList>
    </citation>
    <scope>IDENTIFICATION</scope>
</reference>
<accession>A0ABM1EHZ5</accession>
<gene>
    <name evidence="4" type="primary">LOC106812441</name>
</gene>
<evidence type="ECO:0000256" key="1">
    <source>
        <dbReference type="SAM" id="MobiDB-lite"/>
    </source>
</evidence>
<protein>
    <submittedName>
        <fullName evidence="4">Uncharacterized protein LOC106812441</fullName>
    </submittedName>
</protein>
<keyword evidence="2" id="KW-0812">Transmembrane</keyword>
<feature type="compositionally biased region" description="Basic and acidic residues" evidence="1">
    <location>
        <begin position="518"/>
        <end position="527"/>
    </location>
</feature>
<feature type="transmembrane region" description="Helical" evidence="2">
    <location>
        <begin position="336"/>
        <end position="361"/>
    </location>
</feature>
<dbReference type="RefSeq" id="XP_014671816.1">
    <property type="nucleotide sequence ID" value="XM_014816330.1"/>
</dbReference>
<evidence type="ECO:0000256" key="2">
    <source>
        <dbReference type="SAM" id="Phobius"/>
    </source>
</evidence>
<dbReference type="Proteomes" id="UP000695022">
    <property type="component" value="Unplaced"/>
</dbReference>
<keyword evidence="3" id="KW-1185">Reference proteome</keyword>
<keyword evidence="2" id="KW-0472">Membrane</keyword>
<name>A0ABM1EHZ5_PRICU</name>
<sequence>MSGTKEKLTEINLNDSIHEYRRQCDNTSSCQIRDGPYTFSVYSCTPDALRTDICTENCSWKFPRKHGYLASAGYPQTIGVEGKQPISINLCSEPSVDRVMTIFMMNSDFCSGNQLIVTNDRSNLAWPGQQGAALLAPNSTITIVQASACQANFLLYYADATLFNCTGLQQTLNDGVGHLIRTPPLQPKNTICSWIIHILPYRTLQFIFHEFLTGTCVTITEESSKRYVNDCVQVQEIVISGVSGPITVTPWDYPLVPDATPWITYRVLPTEFSSVEAAATPLPGCPPKIGNDNLTNFYNLTSPVRAETWNTTPAEEVSPYAWGFLSGGAFIDKGSVIPAVVIAACSTVIGVILACVVCCCYHRSKNSSKHRKVSLPLTAAKSSREVEEAHSMQPVAAQGAAAALAVTVTEPPRSHAGSHRRRTRYNVKVKNPAARAVLLPITRYSQHVGISFYGSDFEGDSDDDDDAQHAEPIYANVPPSVRRSSDAAAAAAPPPKYDSYVSMRPNANDYANVGANRNNEHEYSYVD</sequence>
<feature type="region of interest" description="Disordered" evidence="1">
    <location>
        <begin position="456"/>
        <end position="527"/>
    </location>
</feature>
<proteinExistence type="predicted"/>
<organism evidence="3 4">
    <name type="scientific">Priapulus caudatus</name>
    <name type="common">Priapulid worm</name>
    <dbReference type="NCBI Taxonomy" id="37621"/>
    <lineage>
        <taxon>Eukaryota</taxon>
        <taxon>Metazoa</taxon>
        <taxon>Ecdysozoa</taxon>
        <taxon>Scalidophora</taxon>
        <taxon>Priapulida</taxon>
        <taxon>Priapulimorpha</taxon>
        <taxon>Priapulimorphida</taxon>
        <taxon>Priapulidae</taxon>
        <taxon>Priapulus</taxon>
    </lineage>
</organism>
<keyword evidence="2" id="KW-1133">Transmembrane helix</keyword>
<evidence type="ECO:0000313" key="3">
    <source>
        <dbReference type="Proteomes" id="UP000695022"/>
    </source>
</evidence>
<evidence type="ECO:0000313" key="4">
    <source>
        <dbReference type="RefSeq" id="XP_014671816.1"/>
    </source>
</evidence>